<dbReference type="InterPro" id="IPR019734">
    <property type="entry name" value="TPR_rpt"/>
</dbReference>
<dbReference type="Proteomes" id="UP000243579">
    <property type="component" value="Unassembled WGS sequence"/>
</dbReference>
<dbReference type="PANTHER" id="PTHR10098:SF108">
    <property type="entry name" value="TETRATRICOPEPTIDE REPEAT PROTEIN 28"/>
    <property type="match status" value="1"/>
</dbReference>
<protein>
    <recommendedName>
        <fullName evidence="3">MalT-like TPR region domain-containing protein</fullName>
    </recommendedName>
</protein>
<comment type="caution">
    <text evidence="1">The sequence shown here is derived from an EMBL/GenBank/DDBJ whole genome shotgun (WGS) entry which is preliminary data.</text>
</comment>
<reference evidence="1 2" key="1">
    <citation type="journal article" date="2014" name="Genome Biol. Evol.">
        <title>The secreted proteins of Achlya hypogyna and Thraustotheca clavata identify the ancestral oomycete secretome and reveal gene acquisitions by horizontal gene transfer.</title>
        <authorList>
            <person name="Misner I."/>
            <person name="Blouin N."/>
            <person name="Leonard G."/>
            <person name="Richards T.A."/>
            <person name="Lane C.E."/>
        </authorList>
    </citation>
    <scope>NUCLEOTIDE SEQUENCE [LARGE SCALE GENOMIC DNA]</scope>
    <source>
        <strain evidence="1 2">ATCC 48635</strain>
    </source>
</reference>
<dbReference type="Gene3D" id="1.25.40.10">
    <property type="entry name" value="Tetratricopeptide repeat domain"/>
    <property type="match status" value="1"/>
</dbReference>
<dbReference type="STRING" id="1202772.A0A1V9Z4V8"/>
<dbReference type="SUPFAM" id="SSF48452">
    <property type="entry name" value="TPR-like"/>
    <property type="match status" value="1"/>
</dbReference>
<keyword evidence="2" id="KW-1185">Reference proteome</keyword>
<sequence>MRFARRQASGTAPLPKVSTRWAPPKVGFGLDLPLSNNEGEPEDSGCFLTEVEVPSQYVVVTEQLALASFQLYATSDLTAAVATLAQALRHATFLDDVPLQALVYHHLGTAQKEMGHLDSSIEAQMQCLRLATAVGHAKLMGRAWKGLGVAFVAKEQYARAAECHAKCLQLATAEGDTELEGRAHANLGNVFSAQGQMDRAVACHLRDLAFAVELDSHAGQARAHHNLALVYNKMKYPIKHKQHEKLCQELGKAPSQRDMFEHAYDIVGNIYLQLDSGLGPIARKLGDTLRALAKPS</sequence>
<evidence type="ECO:0000313" key="1">
    <source>
        <dbReference type="EMBL" id="OQR92870.1"/>
    </source>
</evidence>
<dbReference type="Pfam" id="PF13181">
    <property type="entry name" value="TPR_8"/>
    <property type="match status" value="1"/>
</dbReference>
<evidence type="ECO:0008006" key="3">
    <source>
        <dbReference type="Google" id="ProtNLM"/>
    </source>
</evidence>
<dbReference type="AlphaFoldDB" id="A0A1V9Z4V8"/>
<dbReference type="InterPro" id="IPR011990">
    <property type="entry name" value="TPR-like_helical_dom_sf"/>
</dbReference>
<proteinExistence type="predicted"/>
<evidence type="ECO:0000313" key="2">
    <source>
        <dbReference type="Proteomes" id="UP000243579"/>
    </source>
</evidence>
<accession>A0A1V9Z4V8</accession>
<dbReference type="OrthoDB" id="286233at2759"/>
<name>A0A1V9Z4V8_ACHHY</name>
<dbReference type="EMBL" id="JNBR01000437">
    <property type="protein sequence ID" value="OQR92870.1"/>
    <property type="molecule type" value="Genomic_DNA"/>
</dbReference>
<gene>
    <name evidence="1" type="ORF">ACHHYP_03118</name>
</gene>
<organism evidence="1 2">
    <name type="scientific">Achlya hypogyna</name>
    <name type="common">Oomycete</name>
    <name type="synonym">Protoachlya hypogyna</name>
    <dbReference type="NCBI Taxonomy" id="1202772"/>
    <lineage>
        <taxon>Eukaryota</taxon>
        <taxon>Sar</taxon>
        <taxon>Stramenopiles</taxon>
        <taxon>Oomycota</taxon>
        <taxon>Saprolegniomycetes</taxon>
        <taxon>Saprolegniales</taxon>
        <taxon>Achlyaceae</taxon>
        <taxon>Achlya</taxon>
    </lineage>
</organism>
<dbReference type="SMART" id="SM00028">
    <property type="entry name" value="TPR"/>
    <property type="match status" value="3"/>
</dbReference>
<dbReference type="Pfam" id="PF13424">
    <property type="entry name" value="TPR_12"/>
    <property type="match status" value="1"/>
</dbReference>
<dbReference type="PANTHER" id="PTHR10098">
    <property type="entry name" value="RAPSYN-RELATED"/>
    <property type="match status" value="1"/>
</dbReference>